<dbReference type="PIRSF" id="PIRSF001434">
    <property type="entry name" value="CGS"/>
    <property type="match status" value="1"/>
</dbReference>
<dbReference type="GO" id="GO:0005737">
    <property type="term" value="C:cytoplasm"/>
    <property type="evidence" value="ECO:0007669"/>
    <property type="project" value="TreeGrafter"/>
</dbReference>
<dbReference type="STRING" id="1802568.A3F86_06415"/>
<name>A0A1F4RN62_UNCSA</name>
<dbReference type="EMBL" id="METQ01000021">
    <property type="protein sequence ID" value="OGC09610.1"/>
    <property type="molecule type" value="Genomic_DNA"/>
</dbReference>
<dbReference type="InterPro" id="IPR000277">
    <property type="entry name" value="Cys/Met-Metab_PyrdxlP-dep_enz"/>
</dbReference>
<dbReference type="PANTHER" id="PTHR11808">
    <property type="entry name" value="TRANS-SULFURATION ENZYME FAMILY MEMBER"/>
    <property type="match status" value="1"/>
</dbReference>
<comment type="cofactor">
    <cofactor evidence="1 4">
        <name>pyridoxal 5'-phosphate</name>
        <dbReference type="ChEBI" id="CHEBI:597326"/>
    </cofactor>
</comment>
<evidence type="ECO:0000313" key="6">
    <source>
        <dbReference type="Proteomes" id="UP000179095"/>
    </source>
</evidence>
<keyword evidence="2 3" id="KW-0663">Pyridoxal phosphate</keyword>
<proteinExistence type="inferred from homology"/>
<dbReference type="Proteomes" id="UP000179095">
    <property type="component" value="Unassembled WGS sequence"/>
</dbReference>
<evidence type="ECO:0000256" key="3">
    <source>
        <dbReference type="PIRSR" id="PIRSR001434-2"/>
    </source>
</evidence>
<dbReference type="Gene3D" id="3.90.1150.10">
    <property type="entry name" value="Aspartate Aminotransferase, domain 1"/>
    <property type="match status" value="1"/>
</dbReference>
<dbReference type="GO" id="GO:0030170">
    <property type="term" value="F:pyridoxal phosphate binding"/>
    <property type="evidence" value="ECO:0007669"/>
    <property type="project" value="InterPro"/>
</dbReference>
<comment type="caution">
    <text evidence="5">The sequence shown here is derived from an EMBL/GenBank/DDBJ whole genome shotgun (WGS) entry which is preliminary data.</text>
</comment>
<dbReference type="GO" id="GO:0019346">
    <property type="term" value="P:transsulfuration"/>
    <property type="evidence" value="ECO:0007669"/>
    <property type="project" value="InterPro"/>
</dbReference>
<reference evidence="5 6" key="1">
    <citation type="journal article" date="2016" name="Nat. Commun.">
        <title>Thousands of microbial genomes shed light on interconnected biogeochemical processes in an aquifer system.</title>
        <authorList>
            <person name="Anantharaman K."/>
            <person name="Brown C.T."/>
            <person name="Hug L.A."/>
            <person name="Sharon I."/>
            <person name="Castelle C.J."/>
            <person name="Probst A.J."/>
            <person name="Thomas B.C."/>
            <person name="Singh A."/>
            <person name="Wilkins M.J."/>
            <person name="Karaoz U."/>
            <person name="Brodie E.L."/>
            <person name="Williams K.H."/>
            <person name="Hubbard S.S."/>
            <person name="Banfield J.F."/>
        </authorList>
    </citation>
    <scope>NUCLEOTIDE SEQUENCE [LARGE SCALE GENOMIC DNA]</scope>
</reference>
<dbReference type="SUPFAM" id="SSF53383">
    <property type="entry name" value="PLP-dependent transferases"/>
    <property type="match status" value="1"/>
</dbReference>
<dbReference type="InterPro" id="IPR015424">
    <property type="entry name" value="PyrdxlP-dep_Trfase"/>
</dbReference>
<accession>A0A1F4RN62</accession>
<feature type="modified residue" description="N6-(pyridoxal phosphate)lysine" evidence="3">
    <location>
        <position position="222"/>
    </location>
</feature>
<gene>
    <name evidence="5" type="ORF">A3F86_06415</name>
</gene>
<comment type="similarity">
    <text evidence="4">Belongs to the trans-sulfuration enzymes family.</text>
</comment>
<evidence type="ECO:0000256" key="2">
    <source>
        <dbReference type="ARBA" id="ARBA00022898"/>
    </source>
</evidence>
<evidence type="ECO:0000256" key="1">
    <source>
        <dbReference type="ARBA" id="ARBA00001933"/>
    </source>
</evidence>
<protein>
    <recommendedName>
        <fullName evidence="7">Cystathionine gamma-synthase</fullName>
    </recommendedName>
</protein>
<dbReference type="AlphaFoldDB" id="A0A1F4RN62"/>
<dbReference type="Gene3D" id="3.40.640.10">
    <property type="entry name" value="Type I PLP-dependent aspartate aminotransferase-like (Major domain)"/>
    <property type="match status" value="1"/>
</dbReference>
<organism evidence="5 6">
    <name type="scientific">candidate division WOR-1 bacterium RIFCSPLOWO2_12_FULL_45_9</name>
    <dbReference type="NCBI Taxonomy" id="1802568"/>
    <lineage>
        <taxon>Bacteria</taxon>
        <taxon>Bacillati</taxon>
        <taxon>Saganbacteria</taxon>
    </lineage>
</organism>
<evidence type="ECO:0000313" key="5">
    <source>
        <dbReference type="EMBL" id="OGC09610.1"/>
    </source>
</evidence>
<dbReference type="InterPro" id="IPR015421">
    <property type="entry name" value="PyrdxlP-dep_Trfase_major"/>
</dbReference>
<dbReference type="GO" id="GO:0016846">
    <property type="term" value="F:carbon-sulfur lyase activity"/>
    <property type="evidence" value="ECO:0007669"/>
    <property type="project" value="TreeGrafter"/>
</dbReference>
<sequence>MQILSGPPIPEGQTHIDAVHPIPVATTVKVASTEVMEQAFRALMEFNPKIHEDLPQIEQIYRRIGSQLEVYLNLAMSTAEGVGPNSHWALSFSDGMRAINASLEFTLRPGDEVVISKPLYGCTDDYFAEEGIARSQRGYVIHEVDLTNPQNIVQFLNPKTKIVYFETVTNPNLRVYDLETISRLAKGENPNILIVVDNTFPSPAGCNPLLHGADISVHSATKVLGGFTQEMAGVAVVPKALWKQLFLFRKNTGGVPAPDQIHNLLTRGLPSLYVRFVDMQANAIEIADYLAGSAYIQKTHYPGLTSSPYHANARKLLTDWDGNFAPGFMIAFVPLGRTAEEQETRARGILDYFSDHGEGIITHAVSLGGNKSLAEMPFLGTHATVPAEDKARWEINEAMIRLSVGMAHHGDQIQLLADAIRHSYR</sequence>
<dbReference type="Pfam" id="PF01053">
    <property type="entry name" value="Cys_Met_Meta_PP"/>
    <property type="match status" value="1"/>
</dbReference>
<evidence type="ECO:0008006" key="7">
    <source>
        <dbReference type="Google" id="ProtNLM"/>
    </source>
</evidence>
<dbReference type="InterPro" id="IPR015422">
    <property type="entry name" value="PyrdxlP-dep_Trfase_small"/>
</dbReference>
<evidence type="ECO:0000256" key="4">
    <source>
        <dbReference type="RuleBase" id="RU362118"/>
    </source>
</evidence>